<dbReference type="Pfam" id="PF12584">
    <property type="entry name" value="TRAPPC10"/>
    <property type="match status" value="1"/>
</dbReference>
<proteinExistence type="predicted"/>
<comment type="caution">
    <text evidence="8">The sequence shown here is derived from an EMBL/GenBank/DDBJ whole genome shotgun (WGS) entry which is preliminary data.</text>
</comment>
<dbReference type="InterPro" id="IPR021773">
    <property type="entry name" value="TPC11"/>
</dbReference>
<dbReference type="GO" id="GO:1990071">
    <property type="term" value="C:TRAPPII protein complex"/>
    <property type="evidence" value="ECO:0007669"/>
    <property type="project" value="InterPro"/>
</dbReference>
<gene>
    <name evidence="8" type="ORF">KUF71_014429</name>
</gene>
<dbReference type="PANTHER" id="PTHR13251">
    <property type="entry name" value="EPILEPSY HOLOPROSENCEPHALY CANDIDATE 1/TMEM1"/>
    <property type="match status" value="1"/>
</dbReference>
<evidence type="ECO:0000259" key="5">
    <source>
        <dbReference type="Pfam" id="PF12584"/>
    </source>
</evidence>
<reference evidence="8" key="2">
    <citation type="journal article" date="2023" name="BMC Genomics">
        <title>Pest status, molecular evolution, and epigenetic factors derived from the genome assembly of Frankliniella fusca, a thysanopteran phytovirus vector.</title>
        <authorList>
            <person name="Catto M.A."/>
            <person name="Labadie P.E."/>
            <person name="Jacobson A.L."/>
            <person name="Kennedy G.G."/>
            <person name="Srinivasan R."/>
            <person name="Hunt B.G."/>
        </authorList>
    </citation>
    <scope>NUCLEOTIDE SEQUENCE</scope>
    <source>
        <strain evidence="8">PL_HMW_Pooled</strain>
    </source>
</reference>
<dbReference type="AlphaFoldDB" id="A0AAE1LNR9"/>
<feature type="domain" description="TRAPPC10/Trs130 N-terminal" evidence="6">
    <location>
        <begin position="25"/>
        <end position="335"/>
    </location>
</feature>
<protein>
    <submittedName>
        <fullName evidence="8">Trafficking protein particle complex subunit 10</fullName>
    </submittedName>
</protein>
<feature type="domain" description="Trafficking protein particle complex subunit 11" evidence="4">
    <location>
        <begin position="440"/>
        <end position="550"/>
    </location>
</feature>
<comment type="subcellular location">
    <subcellularLocation>
        <location evidence="1">Golgi apparatus</location>
    </subcellularLocation>
</comment>
<dbReference type="EMBL" id="JAHWGI010001243">
    <property type="protein sequence ID" value="KAK3926180.1"/>
    <property type="molecule type" value="Genomic_DNA"/>
</dbReference>
<evidence type="ECO:0000259" key="7">
    <source>
        <dbReference type="Pfam" id="PF23604"/>
    </source>
</evidence>
<dbReference type="InterPro" id="IPR056913">
    <property type="entry name" value="TRAPPC10/Trs130_N"/>
</dbReference>
<dbReference type="GO" id="GO:0005829">
    <property type="term" value="C:cytosol"/>
    <property type="evidence" value="ECO:0007669"/>
    <property type="project" value="GOC"/>
</dbReference>
<feature type="domain" description="TRAPPC10/Trs130 C-terminal" evidence="5">
    <location>
        <begin position="999"/>
        <end position="1130"/>
    </location>
</feature>
<evidence type="ECO:0000256" key="1">
    <source>
        <dbReference type="ARBA" id="ARBA00004555"/>
    </source>
</evidence>
<dbReference type="Proteomes" id="UP001219518">
    <property type="component" value="Unassembled WGS sequence"/>
</dbReference>
<dbReference type="GO" id="GO:0006891">
    <property type="term" value="P:intra-Golgi vesicle-mediated transport"/>
    <property type="evidence" value="ECO:0007669"/>
    <property type="project" value="TreeGrafter"/>
</dbReference>
<dbReference type="Pfam" id="PF23036">
    <property type="entry name" value="TRAPPC10_1st"/>
    <property type="match status" value="1"/>
</dbReference>
<dbReference type="GO" id="GO:0034498">
    <property type="term" value="P:early endosome to Golgi transport"/>
    <property type="evidence" value="ECO:0007669"/>
    <property type="project" value="TreeGrafter"/>
</dbReference>
<dbReference type="PANTHER" id="PTHR13251:SF3">
    <property type="entry name" value="TRAFFICKING PROTEIN PARTICLE COMPLEX SUBUNIT 10"/>
    <property type="match status" value="1"/>
</dbReference>
<feature type="domain" description="TRAPPC10 Ig-like" evidence="7">
    <location>
        <begin position="802"/>
        <end position="912"/>
    </location>
</feature>
<reference evidence="8" key="1">
    <citation type="submission" date="2021-07" db="EMBL/GenBank/DDBJ databases">
        <authorList>
            <person name="Catto M.A."/>
            <person name="Jacobson A."/>
            <person name="Kennedy G."/>
            <person name="Labadie P."/>
            <person name="Hunt B.G."/>
            <person name="Srinivasan R."/>
        </authorList>
    </citation>
    <scope>NUCLEOTIDE SEQUENCE</scope>
    <source>
        <strain evidence="8">PL_HMW_Pooled</strain>
        <tissue evidence="8">Head</tissue>
    </source>
</reference>
<keyword evidence="2" id="KW-0813">Transport</keyword>
<dbReference type="Pfam" id="PF23604">
    <property type="entry name" value="Ig_TRAPPC10"/>
    <property type="match status" value="1"/>
</dbReference>
<evidence type="ECO:0000259" key="4">
    <source>
        <dbReference type="Pfam" id="PF11817"/>
    </source>
</evidence>
<dbReference type="InterPro" id="IPR045126">
    <property type="entry name" value="TRAPPC10/Trs130"/>
</dbReference>
<evidence type="ECO:0000256" key="2">
    <source>
        <dbReference type="ARBA" id="ARBA00022448"/>
    </source>
</evidence>
<name>A0AAE1LNR9_9NEOP</name>
<dbReference type="InterPro" id="IPR022233">
    <property type="entry name" value="TRAPPC10/Trs130_C"/>
</dbReference>
<evidence type="ECO:0000259" key="6">
    <source>
        <dbReference type="Pfam" id="PF23036"/>
    </source>
</evidence>
<sequence>MGRVVEANRPAAEQSPPNEFSVMDAKPIVTYAGDKNLFSSLEGLLVQRIPQEATEWKRSYGRPVKSVFTEAIFAPFNRSQLPKDGDWHLIGLPIFHTYWTECVDVDIYKTSVREDIDLWLKTLQKFGIEDWLIVQVETYDIKRSNKLLPRTTVLDKIRSDFASKHPDRCISVINPIRSESKSAETWRGLLSRIRVLLLQAYDSTLVRFEETIRKQRERRIEPGWSFCKYFLLQEELAFVLEMLGLFEEALVQYDELDALFTQFVLNYSVGETPNWLSTFQGPLESWPGLQLTHKVNQEQRLLIQNSKASLLQFRSYLFSRQSAMLLLTLQPWEIAKRTLPFLHNCIAELRILEVTCPPGSVACWIFLGCLEVLRTCEQFNDSTQVQKYSRFTASLWAYASEKLKELGELCGLLPGMQPTSEQLHLVVGLSAGMGDVPLSNEPTPTDQLKEALSSNVAFKKHYLEFAELAMGTFKHINRVRLARVIGRDLAAFHQRLGDYQTASLFLDAALRMLEVEGWRSLAVETRQELVLCYHHTEDKEKYVKTCASLACSHELDVEKRMHYLNQMVEVLSSITSGLPLVTQFTEAFEFLSVEVKKEKQNFVVGGNVEVVVELQCLLPRSMPLKQASLSIEKISKEEARNEFADKKNTNVSSSLPQPEEQLALKQCLSNRSPDNPLLSRITMNQCLDYQQDQSLKAAWASCRDSRYFLRQVSQRADSQGNHRTATASLQTDFSLSASTENITLEPGKNSLSLQVKVTEPGKFQFGQMSIKMCEGHLEFLSNVLRCAVGFEVTSEHPTVSVHPFAADLLAGLVQEVTLVVNTGSQWVGKGSKLTLRPSEGLQVQLAASGSSQFMSRLEVSLPETEPFQTIQYSLQVFAALGSQRDNSVLEHKVDIDCPWSNEAQTAVLQFHPPFFSSLRLHTSHCRKFAQVLVTGLTKSFLQVTNMDLTLVGDCSSVQLLPLNPKAGQPLMIRQGFNVMLLWELEVAKQKEEDSGNSPVQAVFTMSYQPILKSETSERIYKCSFDINDYRTLIVVSAKVEPSKGSEFCRASTMCHLHLTVERVSENLHSSLMYEVLVDQTMWAVCGRTTGVVTLDESHKQTIQLDVMPLISGYLPVPQVRLSKYIPADQKPLGKGKKLLHCTLVESPSAQGRYLTTARPCRCTCFPPLHLGRLPDPCYCPNLCQNDSSAVI</sequence>
<dbReference type="InterPro" id="IPR056917">
    <property type="entry name" value="Ig_TRAPPC10"/>
</dbReference>
<keyword evidence="9" id="KW-1185">Reference proteome</keyword>
<organism evidence="8 9">
    <name type="scientific">Frankliniella fusca</name>
    <dbReference type="NCBI Taxonomy" id="407009"/>
    <lineage>
        <taxon>Eukaryota</taxon>
        <taxon>Metazoa</taxon>
        <taxon>Ecdysozoa</taxon>
        <taxon>Arthropoda</taxon>
        <taxon>Hexapoda</taxon>
        <taxon>Insecta</taxon>
        <taxon>Pterygota</taxon>
        <taxon>Neoptera</taxon>
        <taxon>Paraneoptera</taxon>
        <taxon>Thysanoptera</taxon>
        <taxon>Terebrantia</taxon>
        <taxon>Thripoidea</taxon>
        <taxon>Thripidae</taxon>
        <taxon>Frankliniella</taxon>
    </lineage>
</organism>
<dbReference type="Pfam" id="PF11817">
    <property type="entry name" value="Foie-gras_1"/>
    <property type="match status" value="1"/>
</dbReference>
<evidence type="ECO:0000313" key="9">
    <source>
        <dbReference type="Proteomes" id="UP001219518"/>
    </source>
</evidence>
<keyword evidence="3" id="KW-0333">Golgi apparatus</keyword>
<evidence type="ECO:0000313" key="8">
    <source>
        <dbReference type="EMBL" id="KAK3926180.1"/>
    </source>
</evidence>
<evidence type="ECO:0000256" key="3">
    <source>
        <dbReference type="ARBA" id="ARBA00023034"/>
    </source>
</evidence>
<accession>A0AAE1LNR9</accession>